<dbReference type="InterPro" id="IPR043128">
    <property type="entry name" value="Rev_trsase/Diguanyl_cyclase"/>
</dbReference>
<evidence type="ECO:0000259" key="2">
    <source>
        <dbReference type="Pfam" id="PF17921"/>
    </source>
</evidence>
<dbReference type="Proteomes" id="UP001591681">
    <property type="component" value="Unassembled WGS sequence"/>
</dbReference>
<dbReference type="InterPro" id="IPR041588">
    <property type="entry name" value="Integrase_H2C2"/>
</dbReference>
<dbReference type="AlphaFoldDB" id="A0ABD1K968"/>
<evidence type="ECO:0000313" key="4">
    <source>
        <dbReference type="Proteomes" id="UP001591681"/>
    </source>
</evidence>
<accession>A0ABD1K968</accession>
<keyword evidence="4" id="KW-1185">Reference proteome</keyword>
<comment type="caution">
    <text evidence="3">The sequence shown here is derived from an EMBL/GenBank/DDBJ whole genome shotgun (WGS) entry which is preliminary data.</text>
</comment>
<dbReference type="PANTHER" id="PTHR37984:SF13">
    <property type="entry name" value="RIBONUCLEASE H"/>
    <property type="match status" value="1"/>
</dbReference>
<dbReference type="SUPFAM" id="SSF56672">
    <property type="entry name" value="DNA/RNA polymerases"/>
    <property type="match status" value="1"/>
</dbReference>
<evidence type="ECO:0000313" key="3">
    <source>
        <dbReference type="EMBL" id="KAL2095678.1"/>
    </source>
</evidence>
<dbReference type="Pfam" id="PF17921">
    <property type="entry name" value="Integrase_H2C2"/>
    <property type="match status" value="1"/>
</dbReference>
<protein>
    <recommendedName>
        <fullName evidence="1">Gypsy retrotransposon integrase-like protein 1</fullName>
    </recommendedName>
</protein>
<dbReference type="PANTHER" id="PTHR37984">
    <property type="entry name" value="PROTEIN CBG26694"/>
    <property type="match status" value="1"/>
</dbReference>
<dbReference type="InterPro" id="IPR050951">
    <property type="entry name" value="Retrovirus_Pol_polyprotein"/>
</dbReference>
<gene>
    <name evidence="3" type="ORF">ACEWY4_007826</name>
</gene>
<dbReference type="Gene3D" id="3.30.70.270">
    <property type="match status" value="1"/>
</dbReference>
<proteinExistence type="predicted"/>
<dbReference type="EMBL" id="JBHFQA010000007">
    <property type="protein sequence ID" value="KAL2095678.1"/>
    <property type="molecule type" value="Genomic_DNA"/>
</dbReference>
<dbReference type="FunFam" id="1.10.340.70:FF:000003">
    <property type="entry name" value="Protein CBG25708"/>
    <property type="match status" value="1"/>
</dbReference>
<feature type="domain" description="Integrase zinc-binding" evidence="2">
    <location>
        <begin position="95"/>
        <end position="141"/>
    </location>
</feature>
<reference evidence="3 4" key="1">
    <citation type="submission" date="2024-09" db="EMBL/GenBank/DDBJ databases">
        <title>A chromosome-level genome assembly of Gray's grenadier anchovy, Coilia grayii.</title>
        <authorList>
            <person name="Fu Z."/>
        </authorList>
    </citation>
    <scope>NUCLEOTIDE SEQUENCE [LARGE SCALE GENOMIC DNA]</scope>
    <source>
        <strain evidence="3">G4</strain>
        <tissue evidence="3">Muscle</tissue>
    </source>
</reference>
<sequence>MEGLLAGIDHLDVVYLDDILLKSISEDQHLRTLDIVLSWLEEAGLRLKRSECVSLWPLTCPASDFLPYFKRRDEITVEDGVLLWGLRVIILPRGRKALMEELHEAHPGVSRMKAVARAYMWWPGLDTALEDLVKSCTASQQIRNALPEAPVCPWEWPGKP</sequence>
<name>A0ABD1K968_9TELE</name>
<organism evidence="3 4">
    <name type="scientific">Coilia grayii</name>
    <name type="common">Gray's grenadier anchovy</name>
    <dbReference type="NCBI Taxonomy" id="363190"/>
    <lineage>
        <taxon>Eukaryota</taxon>
        <taxon>Metazoa</taxon>
        <taxon>Chordata</taxon>
        <taxon>Craniata</taxon>
        <taxon>Vertebrata</taxon>
        <taxon>Euteleostomi</taxon>
        <taxon>Actinopterygii</taxon>
        <taxon>Neopterygii</taxon>
        <taxon>Teleostei</taxon>
        <taxon>Clupei</taxon>
        <taxon>Clupeiformes</taxon>
        <taxon>Clupeoidei</taxon>
        <taxon>Engraulidae</taxon>
        <taxon>Coilinae</taxon>
        <taxon>Coilia</taxon>
    </lineage>
</organism>
<dbReference type="Gene3D" id="1.10.340.70">
    <property type="match status" value="1"/>
</dbReference>
<dbReference type="InterPro" id="IPR043502">
    <property type="entry name" value="DNA/RNA_pol_sf"/>
</dbReference>
<evidence type="ECO:0000256" key="1">
    <source>
        <dbReference type="ARBA" id="ARBA00039658"/>
    </source>
</evidence>